<feature type="transmembrane region" description="Helical" evidence="8">
    <location>
        <begin position="110"/>
        <end position="131"/>
    </location>
</feature>
<comment type="caution">
    <text evidence="8">Lacks conserved residue(s) required for the propagation of feature annotation.</text>
</comment>
<feature type="transmembrane region" description="Helical" evidence="8">
    <location>
        <begin position="223"/>
        <end position="242"/>
    </location>
</feature>
<evidence type="ECO:0000256" key="6">
    <source>
        <dbReference type="ARBA" id="ARBA00023170"/>
    </source>
</evidence>
<comment type="function">
    <text evidence="8">Gustatory receptor which mediates acceptance or avoidance behavior, depending on its substrates.</text>
</comment>
<protein>
    <recommendedName>
        <fullName evidence="8">Gustatory receptor</fullName>
    </recommendedName>
</protein>
<evidence type="ECO:0000256" key="4">
    <source>
        <dbReference type="ARBA" id="ARBA00022989"/>
    </source>
</evidence>
<keyword evidence="4 8" id="KW-1133">Transmembrane helix</keyword>
<feature type="transmembrane region" description="Helical" evidence="8">
    <location>
        <begin position="262"/>
        <end position="280"/>
    </location>
</feature>
<keyword evidence="6 8" id="KW-0675">Receptor</keyword>
<evidence type="ECO:0000256" key="7">
    <source>
        <dbReference type="ARBA" id="ARBA00023224"/>
    </source>
</evidence>
<dbReference type="PANTHER" id="PTHR21143">
    <property type="entry name" value="INVERTEBRATE GUSTATORY RECEPTOR"/>
    <property type="match status" value="1"/>
</dbReference>
<gene>
    <name evidence="10" type="primary">LOC107218477</name>
</gene>
<feature type="transmembrane region" description="Helical" evidence="8">
    <location>
        <begin position="20"/>
        <end position="38"/>
    </location>
</feature>
<dbReference type="Proteomes" id="UP000829291">
    <property type="component" value="Chromosome 7"/>
</dbReference>
<dbReference type="Pfam" id="PF08395">
    <property type="entry name" value="7tm_7"/>
    <property type="match status" value="1"/>
</dbReference>
<keyword evidence="2 8" id="KW-1003">Cell membrane</keyword>
<reference evidence="10" key="1">
    <citation type="submission" date="2025-08" db="UniProtKB">
        <authorList>
            <consortium name="RefSeq"/>
        </authorList>
    </citation>
    <scope>IDENTIFICATION</scope>
    <source>
        <tissue evidence="10">Thorax and Abdomen</tissue>
    </source>
</reference>
<keyword evidence="9" id="KW-1185">Reference proteome</keyword>
<comment type="similarity">
    <text evidence="8">Belongs to the insect chemoreceptor superfamily. Gustatory receptor (GR) family.</text>
</comment>
<evidence type="ECO:0000256" key="3">
    <source>
        <dbReference type="ARBA" id="ARBA00022692"/>
    </source>
</evidence>
<keyword evidence="3 8" id="KW-0812">Transmembrane</keyword>
<keyword evidence="5 8" id="KW-0472">Membrane</keyword>
<evidence type="ECO:0000256" key="2">
    <source>
        <dbReference type="ARBA" id="ARBA00022475"/>
    </source>
</evidence>
<dbReference type="InterPro" id="IPR013604">
    <property type="entry name" value="7TM_chemorcpt"/>
</dbReference>
<proteinExistence type="inferred from homology"/>
<evidence type="ECO:0000256" key="8">
    <source>
        <dbReference type="RuleBase" id="RU363108"/>
    </source>
</evidence>
<evidence type="ECO:0000313" key="9">
    <source>
        <dbReference type="Proteomes" id="UP000829291"/>
    </source>
</evidence>
<feature type="transmembrane region" description="Helical" evidence="8">
    <location>
        <begin position="74"/>
        <end position="98"/>
    </location>
</feature>
<dbReference type="GeneID" id="107218477"/>
<sequence>MAQTSDAGNISPTALVMYKALVYTNSSVTVMTPIIIWLRSKTLTASFKEMMIIDNSFETILESRNQYTKRYIELLVEVISIFLFVFGVGVCDIVWTRIWGMVDNQSIQSIWGTLATLHHPILLTLILDVNFCTFVRYMEKQFEDLNIGILKLTIEPDCADSSKRPELQMYSRNFTVTKSVPEDENAAKRLVKDKYYVIQKIRKTHLSLTRLTKKMNTAFGVQNLLSVTESFVMITGLSYTIYSTFSSKTFNYYKLKEIISPTAWTLIYGYKIWIICHACYKVTTEMQRTGQVIYDLLGKKVDTELQKEIREFSLQMLQNPVSFDVCGLVTLDHSFLQQVIGSVTTYLVILIQMS</sequence>
<dbReference type="RefSeq" id="XP_046601174.1">
    <property type="nucleotide sequence ID" value="XM_046745218.1"/>
</dbReference>
<name>A0ABM3GLM7_NEOLC</name>
<keyword evidence="7 8" id="KW-0807">Transducer</keyword>
<organism evidence="9 10">
    <name type="scientific">Neodiprion lecontei</name>
    <name type="common">Redheaded pine sawfly</name>
    <dbReference type="NCBI Taxonomy" id="441921"/>
    <lineage>
        <taxon>Eukaryota</taxon>
        <taxon>Metazoa</taxon>
        <taxon>Ecdysozoa</taxon>
        <taxon>Arthropoda</taxon>
        <taxon>Hexapoda</taxon>
        <taxon>Insecta</taxon>
        <taxon>Pterygota</taxon>
        <taxon>Neoptera</taxon>
        <taxon>Endopterygota</taxon>
        <taxon>Hymenoptera</taxon>
        <taxon>Tenthredinoidea</taxon>
        <taxon>Diprionidae</taxon>
        <taxon>Diprioninae</taxon>
        <taxon>Neodiprion</taxon>
    </lineage>
</organism>
<accession>A0ABM3GLM7</accession>
<evidence type="ECO:0000256" key="5">
    <source>
        <dbReference type="ARBA" id="ARBA00023136"/>
    </source>
</evidence>
<evidence type="ECO:0000313" key="10">
    <source>
        <dbReference type="RefSeq" id="XP_046601174.1"/>
    </source>
</evidence>
<comment type="subcellular location">
    <subcellularLocation>
        <location evidence="1 8">Cell membrane</location>
        <topology evidence="1 8">Multi-pass membrane protein</topology>
    </subcellularLocation>
</comment>
<evidence type="ECO:0000256" key="1">
    <source>
        <dbReference type="ARBA" id="ARBA00004651"/>
    </source>
</evidence>
<dbReference type="PANTHER" id="PTHR21143:SF133">
    <property type="entry name" value="GUSTATORY AND PHEROMONE RECEPTOR 32A-RELATED"/>
    <property type="match status" value="1"/>
</dbReference>